<protein>
    <submittedName>
        <fullName evidence="3">Uncharacterized protein</fullName>
    </submittedName>
</protein>
<evidence type="ECO:0000256" key="1">
    <source>
        <dbReference type="SAM" id="MobiDB-lite"/>
    </source>
</evidence>
<gene>
    <name evidence="3" type="ORF">BJ970_001986</name>
</gene>
<comment type="caution">
    <text evidence="3">The sequence shown here is derived from an EMBL/GenBank/DDBJ whole genome shotgun (WGS) entry which is preliminary data.</text>
</comment>
<reference evidence="3 4" key="1">
    <citation type="submission" date="2020-08" db="EMBL/GenBank/DDBJ databases">
        <title>Sequencing the genomes of 1000 actinobacteria strains.</title>
        <authorList>
            <person name="Klenk H.-P."/>
        </authorList>
    </citation>
    <scope>NUCLEOTIDE SEQUENCE [LARGE SCALE GENOMIC DNA]</scope>
    <source>
        <strain evidence="3 4">DSM 45584</strain>
    </source>
</reference>
<keyword evidence="2" id="KW-0812">Transmembrane</keyword>
<feature type="region of interest" description="Disordered" evidence="1">
    <location>
        <begin position="75"/>
        <end position="112"/>
    </location>
</feature>
<dbReference type="AlphaFoldDB" id="A0A840PW02"/>
<dbReference type="RefSeq" id="WP_184725973.1">
    <property type="nucleotide sequence ID" value="NZ_JACHIW010000001.1"/>
</dbReference>
<keyword evidence="4" id="KW-1185">Reference proteome</keyword>
<dbReference type="EMBL" id="JACHIW010000001">
    <property type="protein sequence ID" value="MBB5154452.1"/>
    <property type="molecule type" value="Genomic_DNA"/>
</dbReference>
<organism evidence="3 4">
    <name type="scientific">Saccharopolyspora phatthalungensis</name>
    <dbReference type="NCBI Taxonomy" id="664693"/>
    <lineage>
        <taxon>Bacteria</taxon>
        <taxon>Bacillati</taxon>
        <taxon>Actinomycetota</taxon>
        <taxon>Actinomycetes</taxon>
        <taxon>Pseudonocardiales</taxon>
        <taxon>Pseudonocardiaceae</taxon>
        <taxon>Saccharopolyspora</taxon>
    </lineage>
</organism>
<dbReference type="Proteomes" id="UP000584374">
    <property type="component" value="Unassembled WGS sequence"/>
</dbReference>
<evidence type="ECO:0000313" key="4">
    <source>
        <dbReference type="Proteomes" id="UP000584374"/>
    </source>
</evidence>
<sequence>MERLHTLALIVLVLGFLSRFLLFGVSLLAHHRWRIPIKDIERLIRACYPRRPRPGQDDPADISRASGVAVELRPGCRPVQDPKIDLLRGTPPAKHEGHPAPSDLAQGAPRLE</sequence>
<feature type="transmembrane region" description="Helical" evidence="2">
    <location>
        <begin position="6"/>
        <end position="29"/>
    </location>
</feature>
<proteinExistence type="predicted"/>
<name>A0A840PW02_9PSEU</name>
<evidence type="ECO:0000256" key="2">
    <source>
        <dbReference type="SAM" id="Phobius"/>
    </source>
</evidence>
<keyword evidence="2" id="KW-0472">Membrane</keyword>
<keyword evidence="2" id="KW-1133">Transmembrane helix</keyword>
<evidence type="ECO:0000313" key="3">
    <source>
        <dbReference type="EMBL" id="MBB5154452.1"/>
    </source>
</evidence>
<accession>A0A840PW02</accession>